<accession>A0ABP4V3P0</accession>
<name>A0ABP4V3P0_9MICO</name>
<comment type="caution">
    <text evidence="1">The sequence shown here is derived from an EMBL/GenBank/DDBJ whole genome shotgun (WGS) entry which is preliminary data.</text>
</comment>
<proteinExistence type="predicted"/>
<evidence type="ECO:0000313" key="2">
    <source>
        <dbReference type="Proteomes" id="UP001501138"/>
    </source>
</evidence>
<organism evidence="1 2">
    <name type="scientific">Isoptericola hypogeus</name>
    <dbReference type="NCBI Taxonomy" id="300179"/>
    <lineage>
        <taxon>Bacteria</taxon>
        <taxon>Bacillati</taxon>
        <taxon>Actinomycetota</taxon>
        <taxon>Actinomycetes</taxon>
        <taxon>Micrococcales</taxon>
        <taxon>Promicromonosporaceae</taxon>
        <taxon>Isoptericola</taxon>
    </lineage>
</organism>
<dbReference type="EMBL" id="BAAAPM010000003">
    <property type="protein sequence ID" value="GAA1715848.1"/>
    <property type="molecule type" value="Genomic_DNA"/>
</dbReference>
<protein>
    <submittedName>
        <fullName evidence="1">Uncharacterized protein</fullName>
    </submittedName>
</protein>
<gene>
    <name evidence="1" type="ORF">GCM10009809_09990</name>
</gene>
<dbReference type="Proteomes" id="UP001501138">
    <property type="component" value="Unassembled WGS sequence"/>
</dbReference>
<keyword evidence="2" id="KW-1185">Reference proteome</keyword>
<evidence type="ECO:0000313" key="1">
    <source>
        <dbReference type="EMBL" id="GAA1715848.1"/>
    </source>
</evidence>
<dbReference type="RefSeq" id="WP_344246265.1">
    <property type="nucleotide sequence ID" value="NZ_BAAAPM010000003.1"/>
</dbReference>
<reference evidence="2" key="1">
    <citation type="journal article" date="2019" name="Int. J. Syst. Evol. Microbiol.">
        <title>The Global Catalogue of Microorganisms (GCM) 10K type strain sequencing project: providing services to taxonomists for standard genome sequencing and annotation.</title>
        <authorList>
            <consortium name="The Broad Institute Genomics Platform"/>
            <consortium name="The Broad Institute Genome Sequencing Center for Infectious Disease"/>
            <person name="Wu L."/>
            <person name="Ma J."/>
        </authorList>
    </citation>
    <scope>NUCLEOTIDE SEQUENCE [LARGE SCALE GENOMIC DNA]</scope>
    <source>
        <strain evidence="2">JCM 15589</strain>
    </source>
</reference>
<sequence>MNDVVTRGIVEFELSLPDEWLVVPSGLPDVGEWSRAAASDLVRGATAAGLADAQVADAADVLAEQLSDVAAVVREAGIVSLQTAVLVRRPETGVVDAMITLVAQQGLALEQFTASLAHGVETTDQFGVVHAGEITGSAEAGELAGVHLLLGSEADPGLGSGVEMLEERVVLGVFPPGSRDMVEVTAIARSVGTFDDMPQAMVDLLGGLVIETEVLS</sequence>